<keyword evidence="3" id="KW-1185">Reference proteome</keyword>
<organism evidence="2 3">
    <name type="scientific">Physocladia obscura</name>
    <dbReference type="NCBI Taxonomy" id="109957"/>
    <lineage>
        <taxon>Eukaryota</taxon>
        <taxon>Fungi</taxon>
        <taxon>Fungi incertae sedis</taxon>
        <taxon>Chytridiomycota</taxon>
        <taxon>Chytridiomycota incertae sedis</taxon>
        <taxon>Chytridiomycetes</taxon>
        <taxon>Chytridiales</taxon>
        <taxon>Chytriomycetaceae</taxon>
        <taxon>Physocladia</taxon>
    </lineage>
</organism>
<proteinExistence type="inferred from homology"/>
<comment type="similarity">
    <text evidence="1">Belongs to the Iojap/RsfS family.</text>
</comment>
<dbReference type="EMBL" id="JADGJH010000550">
    <property type="protein sequence ID" value="KAJ3126622.1"/>
    <property type="molecule type" value="Genomic_DNA"/>
</dbReference>
<gene>
    <name evidence="2" type="ORF">HK100_010171</name>
</gene>
<sequence length="526" mass="58333">MFVVFRNQARAAQATRRLIQLQISTTGEAEAVPQNCKNNCNSKVRIITNLTTTRTFSSLHAHCARARPRITTATTTTTAELLDAESSTPSSHAPTIDVETQRLKNAIAEDIMATLFDNKKTSNNNVIMGKQKIGTPVAETLSYLPSKENQQEVDVNYFKVSVDPVGVVDEMKSVDTAVDSMKTAELKATIAEKLRLRREARGRAKEMIGDLSEMAEYFRAKEEQVGSVVAGSNDDVTVVVDGTKIPGIYEANAGGDKSDDWFVGKSFKVSGNGAVQEQVVAGGGISRLETVNVVEQEKKEVLHEGKETDHEDADDLFIPRWMKAATKSESRKIGLENDLVVTHPEGILTAEEIVESLKAERGQKIMVLDVSRKCEWTDTMVIVEGRSKKQIFSLVDGVRRLAKKYVTTDSSLASTMAIEGAQTEDWMVLDLGRTVVHAMSPDARKFYDLEGLWQGMEETESTPLEAFANTNEDAELLQMVEQAWKGRPTTLVKTKQLEVEDFLEEVQVRERLESHSKKGLQVFGRR</sequence>
<evidence type="ECO:0000313" key="3">
    <source>
        <dbReference type="Proteomes" id="UP001211907"/>
    </source>
</evidence>
<protein>
    <submittedName>
        <fullName evidence="2">Uncharacterized protein</fullName>
    </submittedName>
</protein>
<reference evidence="2" key="1">
    <citation type="submission" date="2020-05" db="EMBL/GenBank/DDBJ databases">
        <title>Phylogenomic resolution of chytrid fungi.</title>
        <authorList>
            <person name="Stajich J.E."/>
            <person name="Amses K."/>
            <person name="Simmons R."/>
            <person name="Seto K."/>
            <person name="Myers J."/>
            <person name="Bonds A."/>
            <person name="Quandt C.A."/>
            <person name="Barry K."/>
            <person name="Liu P."/>
            <person name="Grigoriev I."/>
            <person name="Longcore J.E."/>
            <person name="James T.Y."/>
        </authorList>
    </citation>
    <scope>NUCLEOTIDE SEQUENCE</scope>
    <source>
        <strain evidence="2">JEL0513</strain>
    </source>
</reference>
<dbReference type="GO" id="GO:0017148">
    <property type="term" value="P:negative regulation of translation"/>
    <property type="evidence" value="ECO:0007669"/>
    <property type="project" value="TreeGrafter"/>
</dbReference>
<dbReference type="AlphaFoldDB" id="A0AAD5XIZ4"/>
<dbReference type="SUPFAM" id="SSF81301">
    <property type="entry name" value="Nucleotidyltransferase"/>
    <property type="match status" value="1"/>
</dbReference>
<dbReference type="InterPro" id="IPR004394">
    <property type="entry name" value="Iojap/RsfS/C7orf30"/>
</dbReference>
<dbReference type="PANTHER" id="PTHR21043">
    <property type="entry name" value="IOJAP SUPERFAMILY ORTHOLOG"/>
    <property type="match status" value="1"/>
</dbReference>
<accession>A0AAD5XIZ4</accession>
<dbReference type="Pfam" id="PF02410">
    <property type="entry name" value="RsfS"/>
    <property type="match status" value="1"/>
</dbReference>
<dbReference type="InterPro" id="IPR043519">
    <property type="entry name" value="NT_sf"/>
</dbReference>
<dbReference type="HAMAP" id="MF_01477">
    <property type="entry name" value="Iojap_RsfS"/>
    <property type="match status" value="1"/>
</dbReference>
<dbReference type="PANTHER" id="PTHR21043:SF0">
    <property type="entry name" value="MITOCHONDRIAL ASSEMBLY OF RIBOSOMAL LARGE SUBUNIT PROTEIN 1"/>
    <property type="match status" value="1"/>
</dbReference>
<evidence type="ECO:0000256" key="1">
    <source>
        <dbReference type="ARBA" id="ARBA00010574"/>
    </source>
</evidence>
<name>A0AAD5XIZ4_9FUNG</name>
<dbReference type="Gene3D" id="3.30.460.10">
    <property type="entry name" value="Beta Polymerase, domain 2"/>
    <property type="match status" value="1"/>
</dbReference>
<comment type="caution">
    <text evidence="2">The sequence shown here is derived from an EMBL/GenBank/DDBJ whole genome shotgun (WGS) entry which is preliminary data.</text>
</comment>
<dbReference type="GO" id="GO:0090071">
    <property type="term" value="P:negative regulation of ribosome biogenesis"/>
    <property type="evidence" value="ECO:0007669"/>
    <property type="project" value="TreeGrafter"/>
</dbReference>
<dbReference type="GO" id="GO:0043023">
    <property type="term" value="F:ribosomal large subunit binding"/>
    <property type="evidence" value="ECO:0007669"/>
    <property type="project" value="TreeGrafter"/>
</dbReference>
<dbReference type="Proteomes" id="UP001211907">
    <property type="component" value="Unassembled WGS sequence"/>
</dbReference>
<evidence type="ECO:0000313" key="2">
    <source>
        <dbReference type="EMBL" id="KAJ3126622.1"/>
    </source>
</evidence>
<dbReference type="NCBIfam" id="TIGR00090">
    <property type="entry name" value="rsfS_iojap_ybeB"/>
    <property type="match status" value="1"/>
</dbReference>